<reference evidence="6 7" key="1">
    <citation type="journal article" date="2018" name="Gigascience">
        <title>Genomes of trombidid mites reveal novel predicted allergens and laterally-transferred genes associated with secondary metabolism.</title>
        <authorList>
            <person name="Dong X."/>
            <person name="Chaisiri K."/>
            <person name="Xia D."/>
            <person name="Armstrong S.D."/>
            <person name="Fang Y."/>
            <person name="Donnelly M.J."/>
            <person name="Kadowaki T."/>
            <person name="McGarry J.W."/>
            <person name="Darby A.C."/>
            <person name="Makepeace B.L."/>
        </authorList>
    </citation>
    <scope>NUCLEOTIDE SEQUENCE [LARGE SCALE GENOMIC DNA]</scope>
    <source>
        <strain evidence="6">UoL-WK</strain>
    </source>
</reference>
<dbReference type="SUPFAM" id="SSF48652">
    <property type="entry name" value="Tetraspanin"/>
    <property type="match status" value="1"/>
</dbReference>
<feature type="transmembrane region" description="Helical" evidence="5">
    <location>
        <begin position="17"/>
        <end position="39"/>
    </location>
</feature>
<dbReference type="Pfam" id="PF00335">
    <property type="entry name" value="Tetraspanin"/>
    <property type="match status" value="1"/>
</dbReference>
<dbReference type="InterPro" id="IPR008952">
    <property type="entry name" value="Tetraspanin_EC2_sf"/>
</dbReference>
<sequence length="124" mass="13976">MGCWGALQEDKRLLLNYSVFVGCEAALQIVAAIVLLIYVENEKASVQPRLHDIMILYPTLDETNDTKMRIDTIQTKLLCCGWDKGPEDWKQVNYTTDLPTSCCASNSNARAIDSRDIDNTDDLF</sequence>
<dbReference type="PANTHER" id="PTHR19282">
    <property type="entry name" value="TETRASPANIN"/>
    <property type="match status" value="1"/>
</dbReference>
<evidence type="ECO:0000313" key="7">
    <source>
        <dbReference type="Proteomes" id="UP000285301"/>
    </source>
</evidence>
<keyword evidence="2 5" id="KW-0812">Transmembrane</keyword>
<evidence type="ECO:0000256" key="1">
    <source>
        <dbReference type="ARBA" id="ARBA00004141"/>
    </source>
</evidence>
<dbReference type="EMBL" id="NCKU01003686">
    <property type="protein sequence ID" value="RWS07081.1"/>
    <property type="molecule type" value="Genomic_DNA"/>
</dbReference>
<keyword evidence="7" id="KW-1185">Reference proteome</keyword>
<evidence type="ECO:0000256" key="3">
    <source>
        <dbReference type="ARBA" id="ARBA00022989"/>
    </source>
</evidence>
<evidence type="ECO:0000256" key="2">
    <source>
        <dbReference type="ARBA" id="ARBA00022692"/>
    </source>
</evidence>
<dbReference type="PANTHER" id="PTHR19282:SF544">
    <property type="entry name" value="TETRASPANIN"/>
    <property type="match status" value="1"/>
</dbReference>
<evidence type="ECO:0000256" key="4">
    <source>
        <dbReference type="ARBA" id="ARBA00023136"/>
    </source>
</evidence>
<dbReference type="InterPro" id="IPR018499">
    <property type="entry name" value="Tetraspanin/Peripherin"/>
</dbReference>
<dbReference type="GO" id="GO:0005886">
    <property type="term" value="C:plasma membrane"/>
    <property type="evidence" value="ECO:0007669"/>
    <property type="project" value="TreeGrafter"/>
</dbReference>
<comment type="subcellular location">
    <subcellularLocation>
        <location evidence="1">Membrane</location>
        <topology evidence="1">Multi-pass membrane protein</topology>
    </subcellularLocation>
</comment>
<evidence type="ECO:0000256" key="5">
    <source>
        <dbReference type="SAM" id="Phobius"/>
    </source>
</evidence>
<accession>A0A3S3NQ73</accession>
<comment type="caution">
    <text evidence="6">The sequence shown here is derived from an EMBL/GenBank/DDBJ whole genome shotgun (WGS) entry which is preliminary data.</text>
</comment>
<protein>
    <submittedName>
        <fullName evidence="6">CD63 antigen-like isoform X2</fullName>
    </submittedName>
</protein>
<evidence type="ECO:0000313" key="6">
    <source>
        <dbReference type="EMBL" id="RWS07081.1"/>
    </source>
</evidence>
<keyword evidence="4 5" id="KW-0472">Membrane</keyword>
<name>A0A3S3NQ73_9ACAR</name>
<dbReference type="Proteomes" id="UP000285301">
    <property type="component" value="Unassembled WGS sequence"/>
</dbReference>
<dbReference type="STRING" id="1965070.A0A3S3NQ73"/>
<dbReference type="Gene3D" id="1.10.1450.10">
    <property type="entry name" value="Tetraspanin"/>
    <property type="match status" value="1"/>
</dbReference>
<proteinExistence type="predicted"/>
<keyword evidence="3 5" id="KW-1133">Transmembrane helix</keyword>
<gene>
    <name evidence="6" type="ORF">B4U79_16160</name>
</gene>
<dbReference type="AlphaFoldDB" id="A0A3S3NQ73"/>
<dbReference type="OrthoDB" id="10016273at2759"/>
<organism evidence="6 7">
    <name type="scientific">Dinothrombium tinctorium</name>
    <dbReference type="NCBI Taxonomy" id="1965070"/>
    <lineage>
        <taxon>Eukaryota</taxon>
        <taxon>Metazoa</taxon>
        <taxon>Ecdysozoa</taxon>
        <taxon>Arthropoda</taxon>
        <taxon>Chelicerata</taxon>
        <taxon>Arachnida</taxon>
        <taxon>Acari</taxon>
        <taxon>Acariformes</taxon>
        <taxon>Trombidiformes</taxon>
        <taxon>Prostigmata</taxon>
        <taxon>Anystina</taxon>
        <taxon>Parasitengona</taxon>
        <taxon>Trombidioidea</taxon>
        <taxon>Trombidiidae</taxon>
        <taxon>Dinothrombium</taxon>
    </lineage>
</organism>